<sequence length="229" mass="26258">MSNSYANAMSHCAYCGLIALNIARNERFIKNNRISANRFLSDWARKAIKEARFPAIVFPELASIASLGHKNASVNNLEKTLTIIWTEWCNEKQRVESLPKEMNVRIEHAFKELGSLGWKAVFGYDQDWSKGGFQPNGLKNIFVIKDHKELFNENGQLTEDYIHIFLVLPPTGNKEAKELKMQAVDTLYKHGILIFSPQTGKNGKCHQFMFEVWPRNKKPNEQALMPSKM</sequence>
<protein>
    <submittedName>
        <fullName evidence="1">DUF2913 family protein</fullName>
    </submittedName>
</protein>
<dbReference type="AlphaFoldDB" id="A0AAD3WUM3"/>
<dbReference type="Proteomes" id="UP000480943">
    <property type="component" value="Unassembled WGS sequence"/>
</dbReference>
<dbReference type="InterPro" id="IPR021316">
    <property type="entry name" value="DUF2913"/>
</dbReference>
<accession>A0AAD3WUM3</accession>
<name>A0AAD3WUM3_PHODD</name>
<gene>
    <name evidence="1" type="ORF">F6450_12165</name>
</gene>
<proteinExistence type="predicted"/>
<evidence type="ECO:0000313" key="2">
    <source>
        <dbReference type="Proteomes" id="UP000480943"/>
    </source>
</evidence>
<organism evidence="1 2">
    <name type="scientific">Photobacterium damselae subsp. damselae</name>
    <name type="common">Listonella damsela</name>
    <dbReference type="NCBI Taxonomy" id="85581"/>
    <lineage>
        <taxon>Bacteria</taxon>
        <taxon>Pseudomonadati</taxon>
        <taxon>Pseudomonadota</taxon>
        <taxon>Gammaproteobacteria</taxon>
        <taxon>Vibrionales</taxon>
        <taxon>Vibrionaceae</taxon>
        <taxon>Photobacterium</taxon>
    </lineage>
</organism>
<evidence type="ECO:0000313" key="1">
    <source>
        <dbReference type="EMBL" id="KAB1179932.1"/>
    </source>
</evidence>
<comment type="caution">
    <text evidence="1">The sequence shown here is derived from an EMBL/GenBank/DDBJ whole genome shotgun (WGS) entry which is preliminary data.</text>
</comment>
<dbReference type="EMBL" id="VZUQ01000068">
    <property type="protein sequence ID" value="KAB1179932.1"/>
    <property type="molecule type" value="Genomic_DNA"/>
</dbReference>
<dbReference type="Pfam" id="PF11140">
    <property type="entry name" value="DUF2913"/>
    <property type="match status" value="1"/>
</dbReference>
<reference evidence="1 2" key="1">
    <citation type="submission" date="2019-09" db="EMBL/GenBank/DDBJ databases">
        <title>Photobacterium damselae subsp. damselae CDC-2227-81, a human clinical isolate.</title>
        <authorList>
            <person name="Osorio C.R."/>
        </authorList>
    </citation>
    <scope>NUCLEOTIDE SEQUENCE [LARGE SCALE GENOMIC DNA]</scope>
    <source>
        <strain evidence="1 2">CDC-2227-81</strain>
    </source>
</reference>
<dbReference type="RefSeq" id="WP_106338502.1">
    <property type="nucleotide sequence ID" value="NZ_JABXOQ010000075.1"/>
</dbReference>